<dbReference type="Proteomes" id="UP001309876">
    <property type="component" value="Unassembled WGS sequence"/>
</dbReference>
<dbReference type="AlphaFoldDB" id="A0AAN7T259"/>
<organism evidence="2 3">
    <name type="scientific">Lithohypha guttulata</name>
    <dbReference type="NCBI Taxonomy" id="1690604"/>
    <lineage>
        <taxon>Eukaryota</taxon>
        <taxon>Fungi</taxon>
        <taxon>Dikarya</taxon>
        <taxon>Ascomycota</taxon>
        <taxon>Pezizomycotina</taxon>
        <taxon>Eurotiomycetes</taxon>
        <taxon>Chaetothyriomycetidae</taxon>
        <taxon>Chaetothyriales</taxon>
        <taxon>Trichomeriaceae</taxon>
        <taxon>Lithohypha</taxon>
    </lineage>
</organism>
<accession>A0AAN7T259</accession>
<comment type="caution">
    <text evidence="2">The sequence shown here is derived from an EMBL/GenBank/DDBJ whole genome shotgun (WGS) entry which is preliminary data.</text>
</comment>
<reference evidence="2 3" key="1">
    <citation type="submission" date="2023-08" db="EMBL/GenBank/DDBJ databases">
        <title>Black Yeasts Isolated from many extreme environments.</title>
        <authorList>
            <person name="Coleine C."/>
            <person name="Stajich J.E."/>
            <person name="Selbmann L."/>
        </authorList>
    </citation>
    <scope>NUCLEOTIDE SEQUENCE [LARGE SCALE GENOMIC DNA]</scope>
    <source>
        <strain evidence="2 3">CCFEE 5910</strain>
    </source>
</reference>
<dbReference type="EMBL" id="JAVRRJ010000002">
    <property type="protein sequence ID" value="KAK5088121.1"/>
    <property type="molecule type" value="Genomic_DNA"/>
</dbReference>
<feature type="region of interest" description="Disordered" evidence="1">
    <location>
        <begin position="75"/>
        <end position="94"/>
    </location>
</feature>
<feature type="compositionally biased region" description="Pro residues" evidence="1">
    <location>
        <begin position="198"/>
        <end position="216"/>
    </location>
</feature>
<evidence type="ECO:0000313" key="3">
    <source>
        <dbReference type="Proteomes" id="UP001309876"/>
    </source>
</evidence>
<name>A0AAN7T259_9EURO</name>
<evidence type="ECO:0000313" key="2">
    <source>
        <dbReference type="EMBL" id="KAK5088121.1"/>
    </source>
</evidence>
<sequence length="222" mass="25361">MAEIGLNVYQVIQNELLAREGDRQSLGLGFRLAIIEIKITNCENTARNGRIWKLNHAISPLKALTPDARRAAKAQERKLLRQRGRDSHRDPKDPTKLIRDEEIWEIAEFFPRTLLDFKELQFSPAKVRDLMEFYSVKAYTPDQRLIDIHPDDELRDVGLNLETCMEELAMCWGLNWHKIEGLALPQRARSDPSADLHFPPPPGPGPGPGYFSPPPRASTYNI</sequence>
<keyword evidence="3" id="KW-1185">Reference proteome</keyword>
<protein>
    <submittedName>
        <fullName evidence="2">Uncharacterized protein</fullName>
    </submittedName>
</protein>
<evidence type="ECO:0000256" key="1">
    <source>
        <dbReference type="SAM" id="MobiDB-lite"/>
    </source>
</evidence>
<feature type="region of interest" description="Disordered" evidence="1">
    <location>
        <begin position="190"/>
        <end position="222"/>
    </location>
</feature>
<gene>
    <name evidence="2" type="ORF">LTR05_002338</name>
</gene>
<proteinExistence type="predicted"/>